<organism evidence="1 2">
    <name type="scientific">Escherichia coli MS 85-1</name>
    <dbReference type="NCBI Taxonomy" id="679202"/>
    <lineage>
        <taxon>Bacteria</taxon>
        <taxon>Pseudomonadati</taxon>
        <taxon>Pseudomonadota</taxon>
        <taxon>Gammaproteobacteria</taxon>
        <taxon>Enterobacterales</taxon>
        <taxon>Enterobacteriaceae</taxon>
        <taxon>Escherichia</taxon>
    </lineage>
</organism>
<dbReference type="EMBL" id="ADWQ01000004">
    <property type="protein sequence ID" value="EFU36624.1"/>
    <property type="molecule type" value="Genomic_DNA"/>
</dbReference>
<accession>A0AAN3SG93</accession>
<protein>
    <submittedName>
        <fullName evidence="1">Uncharacterized protein</fullName>
    </submittedName>
</protein>
<evidence type="ECO:0000313" key="1">
    <source>
        <dbReference type="EMBL" id="EFU36624.1"/>
    </source>
</evidence>
<evidence type="ECO:0000313" key="2">
    <source>
        <dbReference type="Proteomes" id="UP000005056"/>
    </source>
</evidence>
<proteinExistence type="predicted"/>
<sequence>MQRASVTQDGKDQVSDVDGVVEIQVGKTNGVMDLPVNEENVSQNREQVGLQSANNSPIDKSLFRGINQFQLYAAFTAQDVNIEIFKTRQQFFAVIGQTTGVQYGK</sequence>
<dbReference type="AlphaFoldDB" id="A0AAN3SG93"/>
<gene>
    <name evidence="1" type="ORF">HMPREF9350_01275</name>
</gene>
<name>A0AAN3SG93_ECOLX</name>
<reference evidence="1 2" key="1">
    <citation type="submission" date="2010-09" db="EMBL/GenBank/DDBJ databases">
        <authorList>
            <person name="Weinstock G."/>
            <person name="Sodergren E."/>
            <person name="Clifton S."/>
            <person name="Fulton L."/>
            <person name="Fulton B."/>
            <person name="Courtney L."/>
            <person name="Fronick C."/>
            <person name="Harrison M."/>
            <person name="Strong C."/>
            <person name="Farmer C."/>
            <person name="Delahaunty K."/>
            <person name="Markovic C."/>
            <person name="Hall O."/>
            <person name="Minx P."/>
            <person name="Tomlinson C."/>
            <person name="Mitreva M."/>
            <person name="Hou S."/>
            <person name="Chen J."/>
            <person name="Wollam A."/>
            <person name="Pepin K.H."/>
            <person name="Johnson M."/>
            <person name="Bhonagiri V."/>
            <person name="Zhang X."/>
            <person name="Suruliraj S."/>
            <person name="Warren W."/>
            <person name="Chinwalla A."/>
            <person name="Mardis E.R."/>
            <person name="Wilson R.K."/>
        </authorList>
    </citation>
    <scope>NUCLEOTIDE SEQUENCE [LARGE SCALE GENOMIC DNA]</scope>
    <source>
        <strain evidence="1 2">MS 85-1</strain>
    </source>
</reference>
<comment type="caution">
    <text evidence="1">The sequence shown here is derived from an EMBL/GenBank/DDBJ whole genome shotgun (WGS) entry which is preliminary data.</text>
</comment>
<dbReference type="Proteomes" id="UP000005056">
    <property type="component" value="Unassembled WGS sequence"/>
</dbReference>